<evidence type="ECO:0000256" key="4">
    <source>
        <dbReference type="ARBA" id="ARBA00023024"/>
    </source>
</evidence>
<evidence type="ECO:0000256" key="5">
    <source>
        <dbReference type="ARBA" id="ARBA00023277"/>
    </source>
</evidence>
<evidence type="ECO:0000256" key="6">
    <source>
        <dbReference type="ARBA" id="ARBA00023295"/>
    </source>
</evidence>
<evidence type="ECO:0000313" key="12">
    <source>
        <dbReference type="Proteomes" id="UP001146351"/>
    </source>
</evidence>
<evidence type="ECO:0000256" key="8">
    <source>
        <dbReference type="RuleBase" id="RU000489"/>
    </source>
</evidence>
<evidence type="ECO:0000313" key="11">
    <source>
        <dbReference type="EMBL" id="KAJ5182911.1"/>
    </source>
</evidence>
<reference evidence="11" key="2">
    <citation type="journal article" date="2023" name="IMA Fungus">
        <title>Comparative genomic study of the Penicillium genus elucidates a diverse pangenome and 15 lateral gene transfer events.</title>
        <authorList>
            <person name="Petersen C."/>
            <person name="Sorensen T."/>
            <person name="Nielsen M.R."/>
            <person name="Sondergaard T.E."/>
            <person name="Sorensen J.L."/>
            <person name="Fitzpatrick D.A."/>
            <person name="Frisvad J.C."/>
            <person name="Nielsen K.L."/>
        </authorList>
    </citation>
    <scope>NUCLEOTIDE SEQUENCE</scope>
    <source>
        <strain evidence="11">IBT 21917</strain>
    </source>
</reference>
<evidence type="ECO:0000256" key="2">
    <source>
        <dbReference type="ARBA" id="ARBA00012729"/>
    </source>
</evidence>
<dbReference type="EC" id="3.2.1.14" evidence="2"/>
<dbReference type="CDD" id="cd06546">
    <property type="entry name" value="GH18_CTS3_chitinase"/>
    <property type="match status" value="1"/>
</dbReference>
<dbReference type="PROSITE" id="PS01095">
    <property type="entry name" value="GH18_1"/>
    <property type="match status" value="1"/>
</dbReference>
<dbReference type="GO" id="GO:0005576">
    <property type="term" value="C:extracellular region"/>
    <property type="evidence" value="ECO:0007669"/>
    <property type="project" value="TreeGrafter"/>
</dbReference>
<evidence type="ECO:0000256" key="3">
    <source>
        <dbReference type="ARBA" id="ARBA00022801"/>
    </source>
</evidence>
<dbReference type="PANTHER" id="PTHR45708:SF60">
    <property type="entry name" value="III CHITINASE, PUTATIVE (AFU_ORTHOLOGUE AFUA_5G03850)-RELATED"/>
    <property type="match status" value="1"/>
</dbReference>
<keyword evidence="5" id="KW-0119">Carbohydrate metabolism</keyword>
<dbReference type="SUPFAM" id="SSF51445">
    <property type="entry name" value="(Trans)glycosidases"/>
    <property type="match status" value="1"/>
</dbReference>
<comment type="similarity">
    <text evidence="9">Belongs to the glycosyl hydrolase 18 family.</text>
</comment>
<dbReference type="GO" id="GO:0000272">
    <property type="term" value="P:polysaccharide catabolic process"/>
    <property type="evidence" value="ECO:0007669"/>
    <property type="project" value="UniProtKB-KW"/>
</dbReference>
<keyword evidence="4" id="KW-0146">Chitin degradation</keyword>
<dbReference type="InterPro" id="IPR050542">
    <property type="entry name" value="Glycosyl_Hydrlase18_Chitinase"/>
</dbReference>
<dbReference type="PANTHER" id="PTHR45708">
    <property type="entry name" value="ENDOCHITINASE"/>
    <property type="match status" value="1"/>
</dbReference>
<accession>A0A9W9IW29</accession>
<keyword evidence="7" id="KW-0624">Polysaccharide degradation</keyword>
<evidence type="ECO:0000256" key="1">
    <source>
        <dbReference type="ARBA" id="ARBA00000822"/>
    </source>
</evidence>
<dbReference type="GO" id="GO:0008843">
    <property type="term" value="F:endochitinase activity"/>
    <property type="evidence" value="ECO:0007669"/>
    <property type="project" value="UniProtKB-EC"/>
</dbReference>
<dbReference type="AlphaFoldDB" id="A0A9W9IW29"/>
<dbReference type="Pfam" id="PF00704">
    <property type="entry name" value="Glyco_hydro_18"/>
    <property type="match status" value="1"/>
</dbReference>
<protein>
    <recommendedName>
        <fullName evidence="2">chitinase</fullName>
        <ecNumber evidence="2">3.2.1.14</ecNumber>
    </recommendedName>
</protein>
<dbReference type="Proteomes" id="UP001146351">
    <property type="component" value="Unassembled WGS sequence"/>
</dbReference>
<gene>
    <name evidence="11" type="ORF">N7492_000527</name>
</gene>
<proteinExistence type="inferred from homology"/>
<sequence>MPPLPAGGSLERRRVICYHQTIIPAGGQYVSMLPLLENNTGTTHVILAAIHINGEPGNITLNDDPPDSPKFDPLWAEVPLIKRGGVKVMGMLGGAAPGSFVRLDGSPEQFEQFYTPLLAILRRYALDGLDLDVEENMSLPGVIRLIDRLKADLGDDFIITLAPVAAALLGLGNLSGFDYRELEQARASKISWYNAQFYNGWGPADDPRMYANMVAQGWSPRRIVYGLLTNPSNGSQGYVPREQIGPILATLVEQFPTFGGVMGWEFYNSLPGERAKPWQWAAEMSVSMGMKDVVVAARELLTAPMANSLNNLLRDMMNQGRQP</sequence>
<dbReference type="InterPro" id="IPR017853">
    <property type="entry name" value="GH"/>
</dbReference>
<dbReference type="EMBL" id="JAPQKO010000001">
    <property type="protein sequence ID" value="KAJ5182911.1"/>
    <property type="molecule type" value="Genomic_DNA"/>
</dbReference>
<keyword evidence="3 8" id="KW-0378">Hydrolase</keyword>
<comment type="caution">
    <text evidence="11">The sequence shown here is derived from an EMBL/GenBank/DDBJ whole genome shotgun (WGS) entry which is preliminary data.</text>
</comment>
<feature type="domain" description="GH18" evidence="10">
    <location>
        <begin position="13"/>
        <end position="291"/>
    </location>
</feature>
<dbReference type="InterPro" id="IPR001223">
    <property type="entry name" value="Glyco_hydro18_cat"/>
</dbReference>
<name>A0A9W9IW29_9EURO</name>
<dbReference type="InterPro" id="IPR001579">
    <property type="entry name" value="Glyco_hydro_18_chit_AS"/>
</dbReference>
<keyword evidence="6 8" id="KW-0326">Glycosidase</keyword>
<evidence type="ECO:0000259" key="10">
    <source>
        <dbReference type="PROSITE" id="PS51910"/>
    </source>
</evidence>
<evidence type="ECO:0000256" key="7">
    <source>
        <dbReference type="ARBA" id="ARBA00023326"/>
    </source>
</evidence>
<dbReference type="PROSITE" id="PS51910">
    <property type="entry name" value="GH18_2"/>
    <property type="match status" value="1"/>
</dbReference>
<dbReference type="OrthoDB" id="3012298at2759"/>
<evidence type="ECO:0000256" key="9">
    <source>
        <dbReference type="RuleBase" id="RU004453"/>
    </source>
</evidence>
<dbReference type="GO" id="GO:0006032">
    <property type="term" value="P:chitin catabolic process"/>
    <property type="evidence" value="ECO:0007669"/>
    <property type="project" value="UniProtKB-KW"/>
</dbReference>
<comment type="catalytic activity">
    <reaction evidence="1">
        <text>Random endo-hydrolysis of N-acetyl-beta-D-glucosaminide (1-&gt;4)-beta-linkages in chitin and chitodextrins.</text>
        <dbReference type="EC" id="3.2.1.14"/>
    </reaction>
</comment>
<dbReference type="Gene3D" id="3.20.20.80">
    <property type="entry name" value="Glycosidases"/>
    <property type="match status" value="1"/>
</dbReference>
<organism evidence="11 12">
    <name type="scientific">Penicillium capsulatum</name>
    <dbReference type="NCBI Taxonomy" id="69766"/>
    <lineage>
        <taxon>Eukaryota</taxon>
        <taxon>Fungi</taxon>
        <taxon>Dikarya</taxon>
        <taxon>Ascomycota</taxon>
        <taxon>Pezizomycotina</taxon>
        <taxon>Eurotiomycetes</taxon>
        <taxon>Eurotiomycetidae</taxon>
        <taxon>Eurotiales</taxon>
        <taxon>Aspergillaceae</taxon>
        <taxon>Penicillium</taxon>
    </lineage>
</organism>
<keyword evidence="12" id="KW-1185">Reference proteome</keyword>
<reference evidence="11" key="1">
    <citation type="submission" date="2022-11" db="EMBL/GenBank/DDBJ databases">
        <authorList>
            <person name="Petersen C."/>
        </authorList>
    </citation>
    <scope>NUCLEOTIDE SEQUENCE</scope>
    <source>
        <strain evidence="11">IBT 21917</strain>
    </source>
</reference>